<dbReference type="Gene3D" id="3.40.50.720">
    <property type="entry name" value="NAD(P)-binding Rossmann-like Domain"/>
    <property type="match status" value="1"/>
</dbReference>
<dbReference type="InterPro" id="IPR013644">
    <property type="entry name" value="DXP_reductoisomerase_C"/>
</dbReference>
<comment type="similarity">
    <text evidence="2 9">Belongs to the DXR family.</text>
</comment>
<keyword evidence="14" id="KW-1185">Reference proteome</keyword>
<feature type="binding site" evidence="9">
    <location>
        <position position="11"/>
    </location>
    <ligand>
        <name>NADPH</name>
        <dbReference type="ChEBI" id="CHEBI:57783"/>
    </ligand>
</feature>
<dbReference type="HAMAP" id="MF_00183">
    <property type="entry name" value="DXP_reductoisom"/>
    <property type="match status" value="1"/>
</dbReference>
<evidence type="ECO:0000259" key="12">
    <source>
        <dbReference type="Pfam" id="PF13288"/>
    </source>
</evidence>
<evidence type="ECO:0000256" key="2">
    <source>
        <dbReference type="ARBA" id="ARBA00006825"/>
    </source>
</evidence>
<dbReference type="SUPFAM" id="SSF69055">
    <property type="entry name" value="1-deoxy-D-xylulose-5-phosphate reductoisomerase, C-terminal domain"/>
    <property type="match status" value="1"/>
</dbReference>
<dbReference type="UniPathway" id="UPA00056">
    <property type="reaction ID" value="UER00092"/>
</dbReference>
<dbReference type="Proteomes" id="UP000199208">
    <property type="component" value="Unassembled WGS sequence"/>
</dbReference>
<dbReference type="InterPro" id="IPR013512">
    <property type="entry name" value="DXP_reductoisomerase_N"/>
</dbReference>
<evidence type="ECO:0000256" key="7">
    <source>
        <dbReference type="ARBA" id="ARBA00023229"/>
    </source>
</evidence>
<organism evidence="13 14">
    <name type="scientific">Acidaminobacter hydrogenoformans DSM 2784</name>
    <dbReference type="NCBI Taxonomy" id="1120920"/>
    <lineage>
        <taxon>Bacteria</taxon>
        <taxon>Bacillati</taxon>
        <taxon>Bacillota</taxon>
        <taxon>Clostridia</taxon>
        <taxon>Peptostreptococcales</taxon>
        <taxon>Acidaminobacteraceae</taxon>
        <taxon>Acidaminobacter</taxon>
    </lineage>
</organism>
<feature type="binding site" evidence="9">
    <location>
        <position position="176"/>
    </location>
    <ligand>
        <name>1-deoxy-D-xylulose 5-phosphate</name>
        <dbReference type="ChEBI" id="CHEBI:57792"/>
    </ligand>
</feature>
<evidence type="ECO:0000256" key="1">
    <source>
        <dbReference type="ARBA" id="ARBA00005094"/>
    </source>
</evidence>
<keyword evidence="3 9" id="KW-0479">Metal-binding</keyword>
<feature type="binding site" evidence="9">
    <location>
        <position position="12"/>
    </location>
    <ligand>
        <name>NADPH</name>
        <dbReference type="ChEBI" id="CHEBI:57783"/>
    </ligand>
</feature>
<comment type="cofactor">
    <cofactor evidence="9">
        <name>Mg(2+)</name>
        <dbReference type="ChEBI" id="CHEBI:18420"/>
    </cofactor>
    <cofactor evidence="9">
        <name>Mn(2+)</name>
        <dbReference type="ChEBI" id="CHEBI:29035"/>
    </cofactor>
</comment>
<feature type="domain" description="1-deoxy-D-xylulose 5-phosphate reductoisomerase N-terminal" evidence="10">
    <location>
        <begin position="4"/>
        <end position="132"/>
    </location>
</feature>
<evidence type="ECO:0000313" key="13">
    <source>
        <dbReference type="EMBL" id="SCZ76865.1"/>
    </source>
</evidence>
<comment type="catalytic activity">
    <reaction evidence="8">
        <text>2-C-methyl-D-erythritol 4-phosphate + NADP(+) = 1-deoxy-D-xylulose 5-phosphate + NADPH + H(+)</text>
        <dbReference type="Rhea" id="RHEA:13717"/>
        <dbReference type="ChEBI" id="CHEBI:15378"/>
        <dbReference type="ChEBI" id="CHEBI:57783"/>
        <dbReference type="ChEBI" id="CHEBI:57792"/>
        <dbReference type="ChEBI" id="CHEBI:58262"/>
        <dbReference type="ChEBI" id="CHEBI:58349"/>
        <dbReference type="EC" id="1.1.1.267"/>
    </reaction>
    <physiologicalReaction direction="right-to-left" evidence="8">
        <dbReference type="Rhea" id="RHEA:13719"/>
    </physiologicalReaction>
</comment>
<dbReference type="STRING" id="1120920.SAMN03080599_00445"/>
<feature type="binding site" evidence="9">
    <location>
        <position position="13"/>
    </location>
    <ligand>
        <name>NADPH</name>
        <dbReference type="ChEBI" id="CHEBI:57783"/>
    </ligand>
</feature>
<feature type="binding site" evidence="9">
    <location>
        <position position="223"/>
    </location>
    <ligand>
        <name>Mn(2+)</name>
        <dbReference type="ChEBI" id="CHEBI:29035"/>
    </ligand>
</feature>
<feature type="binding site" evidence="9">
    <location>
        <position position="10"/>
    </location>
    <ligand>
        <name>NADPH</name>
        <dbReference type="ChEBI" id="CHEBI:57783"/>
    </ligand>
</feature>
<feature type="domain" description="1-deoxy-D-xylulose 5-phosphate reductoisomerase C-terminal" evidence="11">
    <location>
        <begin position="146"/>
        <end position="231"/>
    </location>
</feature>
<feature type="binding site" evidence="9">
    <location>
        <position position="220"/>
    </location>
    <ligand>
        <name>1-deoxy-D-xylulose 5-phosphate</name>
        <dbReference type="ChEBI" id="CHEBI:57792"/>
    </ligand>
</feature>
<proteinExistence type="inferred from homology"/>
<dbReference type="GO" id="GO:0070402">
    <property type="term" value="F:NADPH binding"/>
    <property type="evidence" value="ECO:0007669"/>
    <property type="project" value="InterPro"/>
</dbReference>
<dbReference type="SUPFAM" id="SSF51735">
    <property type="entry name" value="NAD(P)-binding Rossmann-fold domains"/>
    <property type="match status" value="1"/>
</dbReference>
<sequence length="384" mass="42587">MKQIVILGSTGSIGTQALEVISAYPERFSVKAMSCHRKLDLFMEQVEAFRPRHVATADESLYSELKQRTAVIDASIQVHAGLEGLQEIAALEDVDTVLVSIVGNAALLPTISAIRAGRRIALASKEVLVTSGERIMEESIKYGAELLPVDSEHSALFQALEGNRPESVEKLILTASGGPFRDPEWSRERLEKVTSREALKHPNWSMGSKITIDSSTLMNKGLEVIEARWLFNVPYDDIDVLVHKESIIHSMVQYKDSSVIAQLGMPDMRLPILYALGYPERIASAFERLDLTKLGQLTFASPDTERFPCLALAYKAGRLGGTATTVLNAANEALVARFLKGEIGFYDISSRIEALLERHKVIQNPDYETILEIDADTRRQVQYD</sequence>
<keyword evidence="5 9" id="KW-0560">Oxidoreductase</keyword>
<dbReference type="PIRSF" id="PIRSF006205">
    <property type="entry name" value="Dxp_reductismrs"/>
    <property type="match status" value="1"/>
</dbReference>
<dbReference type="InterPro" id="IPR036291">
    <property type="entry name" value="NAD(P)-bd_dom_sf"/>
</dbReference>
<dbReference type="FunFam" id="3.40.50.720:FF:000045">
    <property type="entry name" value="1-deoxy-D-xylulose 5-phosphate reductoisomerase"/>
    <property type="match status" value="1"/>
</dbReference>
<feature type="binding site" evidence="9">
    <location>
        <position position="201"/>
    </location>
    <ligand>
        <name>1-deoxy-D-xylulose 5-phosphate</name>
        <dbReference type="ChEBI" id="CHEBI:57792"/>
    </ligand>
</feature>
<evidence type="ECO:0000256" key="3">
    <source>
        <dbReference type="ARBA" id="ARBA00022723"/>
    </source>
</evidence>
<dbReference type="InterPro" id="IPR036169">
    <property type="entry name" value="DXPR_C_sf"/>
</dbReference>
<dbReference type="EC" id="1.1.1.267" evidence="9"/>
<accession>A0A1G5RRX9</accession>
<dbReference type="Pfam" id="PF02670">
    <property type="entry name" value="DXP_reductoisom"/>
    <property type="match status" value="1"/>
</dbReference>
<feature type="domain" description="DXP reductoisomerase C-terminal" evidence="12">
    <location>
        <begin position="263"/>
        <end position="379"/>
    </location>
</feature>
<dbReference type="GO" id="GO:0030145">
    <property type="term" value="F:manganese ion binding"/>
    <property type="evidence" value="ECO:0007669"/>
    <property type="project" value="TreeGrafter"/>
</dbReference>
<feature type="binding site" evidence="9">
    <location>
        <position position="125"/>
    </location>
    <ligand>
        <name>1-deoxy-D-xylulose 5-phosphate</name>
        <dbReference type="ChEBI" id="CHEBI:57792"/>
    </ligand>
</feature>
<feature type="binding site" evidence="9">
    <location>
        <position position="214"/>
    </location>
    <ligand>
        <name>1-deoxy-D-xylulose 5-phosphate</name>
        <dbReference type="ChEBI" id="CHEBI:57792"/>
    </ligand>
</feature>
<dbReference type="AlphaFoldDB" id="A0A1G5RRX9"/>
<comment type="function">
    <text evidence="9">Catalyzes the NADPH-dependent rearrangement and reduction of 1-deoxy-D-xylulose-5-phosphate (DXP) to 2-C-methyl-D-erythritol 4-phosphate (MEP).</text>
</comment>
<feature type="binding site" evidence="9">
    <location>
        <position position="152"/>
    </location>
    <ligand>
        <name>1-deoxy-D-xylulose 5-phosphate</name>
        <dbReference type="ChEBI" id="CHEBI:57792"/>
    </ligand>
</feature>
<evidence type="ECO:0000256" key="9">
    <source>
        <dbReference type="HAMAP-Rule" id="MF_00183"/>
    </source>
</evidence>
<dbReference type="GO" id="GO:0016853">
    <property type="term" value="F:isomerase activity"/>
    <property type="evidence" value="ECO:0007669"/>
    <property type="project" value="UniProtKB-KW"/>
</dbReference>
<comment type="pathway">
    <text evidence="1 9">Isoprenoid biosynthesis; isopentenyl diphosphate biosynthesis via DXP pathway; isopentenyl diphosphate from 1-deoxy-D-xylulose 5-phosphate: step 1/6.</text>
</comment>
<keyword evidence="6 9" id="KW-0464">Manganese</keyword>
<dbReference type="RefSeq" id="WP_092589257.1">
    <property type="nucleotide sequence ID" value="NZ_FMWL01000002.1"/>
</dbReference>
<keyword evidence="9" id="KW-0460">Magnesium</keyword>
<dbReference type="GO" id="GO:0030604">
    <property type="term" value="F:1-deoxy-D-xylulose-5-phosphate reductoisomerase activity"/>
    <property type="evidence" value="ECO:0007669"/>
    <property type="project" value="UniProtKB-UniRule"/>
</dbReference>
<evidence type="ECO:0000256" key="8">
    <source>
        <dbReference type="ARBA" id="ARBA00048543"/>
    </source>
</evidence>
<feature type="binding site" evidence="9">
    <location>
        <position position="152"/>
    </location>
    <ligand>
        <name>Mn(2+)</name>
        <dbReference type="ChEBI" id="CHEBI:29035"/>
    </ligand>
</feature>
<dbReference type="OrthoDB" id="9806546at2"/>
<evidence type="ECO:0000256" key="5">
    <source>
        <dbReference type="ARBA" id="ARBA00023002"/>
    </source>
</evidence>
<dbReference type="SUPFAM" id="SSF55347">
    <property type="entry name" value="Glyceraldehyde-3-phosphate dehydrogenase-like, C-terminal domain"/>
    <property type="match status" value="1"/>
</dbReference>
<evidence type="ECO:0000256" key="4">
    <source>
        <dbReference type="ARBA" id="ARBA00022857"/>
    </source>
</evidence>
<protein>
    <recommendedName>
        <fullName evidence="9">1-deoxy-D-xylulose 5-phosphate reductoisomerase</fullName>
        <shortName evidence="9">DXP reductoisomerase</shortName>
        <ecNumber evidence="9">1.1.1.267</ecNumber>
    </recommendedName>
    <alternativeName>
        <fullName evidence="9">1-deoxyxylulose-5-phosphate reductoisomerase</fullName>
    </alternativeName>
    <alternativeName>
        <fullName evidence="9">2-C-methyl-D-erythritol 4-phosphate synthase</fullName>
    </alternativeName>
</protein>
<dbReference type="Gene3D" id="1.10.1740.10">
    <property type="match status" value="1"/>
</dbReference>
<comment type="caution">
    <text evidence="9">Lacks conserved residue(s) required for the propagation of feature annotation.</text>
</comment>
<evidence type="ECO:0000256" key="6">
    <source>
        <dbReference type="ARBA" id="ARBA00023211"/>
    </source>
</evidence>
<dbReference type="GO" id="GO:0051484">
    <property type="term" value="P:isopentenyl diphosphate biosynthetic process, methylerythritol 4-phosphate pathway involved in terpenoid biosynthetic process"/>
    <property type="evidence" value="ECO:0007669"/>
    <property type="project" value="UniProtKB-ARBA"/>
</dbReference>
<gene>
    <name evidence="9" type="primary">dxr</name>
    <name evidence="13" type="ORF">SAMN03080599_00445</name>
</gene>
<feature type="binding site" evidence="9">
    <location>
        <position position="151"/>
    </location>
    <ligand>
        <name>1-deoxy-D-xylulose 5-phosphate</name>
        <dbReference type="ChEBI" id="CHEBI:57792"/>
    </ligand>
</feature>
<dbReference type="InterPro" id="IPR003821">
    <property type="entry name" value="DXP_reductoisomerase"/>
</dbReference>
<feature type="binding site" evidence="9">
    <location>
        <position position="150"/>
    </location>
    <ligand>
        <name>Mn(2+)</name>
        <dbReference type="ChEBI" id="CHEBI:29035"/>
    </ligand>
</feature>
<dbReference type="NCBIfam" id="TIGR00243">
    <property type="entry name" value="Dxr"/>
    <property type="match status" value="1"/>
</dbReference>
<name>A0A1G5RRX9_9FIRM</name>
<reference evidence="13 14" key="1">
    <citation type="submission" date="2016-10" db="EMBL/GenBank/DDBJ databases">
        <authorList>
            <person name="de Groot N.N."/>
        </authorList>
    </citation>
    <scope>NUCLEOTIDE SEQUENCE [LARGE SCALE GENOMIC DNA]</scope>
    <source>
        <strain evidence="13 14">DSM 2784</strain>
    </source>
</reference>
<dbReference type="EMBL" id="FMWL01000002">
    <property type="protein sequence ID" value="SCZ76865.1"/>
    <property type="molecule type" value="Genomic_DNA"/>
</dbReference>
<feature type="binding site" evidence="9">
    <location>
        <position position="126"/>
    </location>
    <ligand>
        <name>NADPH</name>
        <dbReference type="ChEBI" id="CHEBI:57783"/>
    </ligand>
</feature>
<keyword evidence="7 9" id="KW-0414">Isoprene biosynthesis</keyword>
<dbReference type="InterPro" id="IPR026877">
    <property type="entry name" value="DXPR_C"/>
</dbReference>
<keyword evidence="4 9" id="KW-0521">NADP</keyword>
<feature type="binding site" evidence="9">
    <location>
        <position position="223"/>
    </location>
    <ligand>
        <name>1-deoxy-D-xylulose 5-phosphate</name>
        <dbReference type="ChEBI" id="CHEBI:57792"/>
    </ligand>
</feature>
<evidence type="ECO:0000313" key="14">
    <source>
        <dbReference type="Proteomes" id="UP000199208"/>
    </source>
</evidence>
<feature type="binding site" evidence="9">
    <location>
        <position position="219"/>
    </location>
    <ligand>
        <name>1-deoxy-D-xylulose 5-phosphate</name>
        <dbReference type="ChEBI" id="CHEBI:57792"/>
    </ligand>
</feature>
<feature type="binding site" evidence="9">
    <location>
        <position position="207"/>
    </location>
    <ligand>
        <name>NADPH</name>
        <dbReference type="ChEBI" id="CHEBI:57783"/>
    </ligand>
</feature>
<dbReference type="PANTHER" id="PTHR30525">
    <property type="entry name" value="1-DEOXY-D-XYLULOSE 5-PHOSPHATE REDUCTOISOMERASE"/>
    <property type="match status" value="1"/>
</dbReference>
<dbReference type="PANTHER" id="PTHR30525:SF0">
    <property type="entry name" value="1-DEOXY-D-XYLULOSE 5-PHOSPHATE REDUCTOISOMERASE, CHLOROPLASTIC"/>
    <property type="match status" value="1"/>
</dbReference>
<dbReference type="Pfam" id="PF13288">
    <property type="entry name" value="DXPR_C"/>
    <property type="match status" value="1"/>
</dbReference>
<feature type="binding site" evidence="9">
    <location>
        <position position="37"/>
    </location>
    <ligand>
        <name>NADPH</name>
        <dbReference type="ChEBI" id="CHEBI:57783"/>
    </ligand>
</feature>
<evidence type="ECO:0000259" key="10">
    <source>
        <dbReference type="Pfam" id="PF02670"/>
    </source>
</evidence>
<keyword evidence="13" id="KW-0413">Isomerase</keyword>
<evidence type="ECO:0000259" key="11">
    <source>
        <dbReference type="Pfam" id="PF08436"/>
    </source>
</evidence>
<dbReference type="Pfam" id="PF08436">
    <property type="entry name" value="DXP_redisom_C"/>
    <property type="match status" value="1"/>
</dbReference>
<dbReference type="NCBIfam" id="NF009114">
    <property type="entry name" value="PRK12464.1"/>
    <property type="match status" value="1"/>
</dbReference>